<accession>A0A3B0SZ90</accession>
<dbReference type="EMBL" id="UOEG01000233">
    <property type="protein sequence ID" value="VAW01874.1"/>
    <property type="molecule type" value="Genomic_DNA"/>
</dbReference>
<reference evidence="1" key="1">
    <citation type="submission" date="2018-06" db="EMBL/GenBank/DDBJ databases">
        <authorList>
            <person name="Zhirakovskaya E."/>
        </authorList>
    </citation>
    <scope>NUCLEOTIDE SEQUENCE</scope>
</reference>
<sequence length="161" mass="17611">MAGFLLLLIASCARVDEAQMRARLTQWFYIGDTLSFGASRGCAAAVFKLADFQLKLAMPQVQSVPQMLISLSSRRVAALNDPTQPPDQSLVDLANAERTTGMRMRKVALESRNCMDVRTESAFSYALVDPLSVLAYDSENETLMLLYPRAGVLVVVMGSGE</sequence>
<proteinExistence type="predicted"/>
<organism evidence="1">
    <name type="scientific">hydrothermal vent metagenome</name>
    <dbReference type="NCBI Taxonomy" id="652676"/>
    <lineage>
        <taxon>unclassified sequences</taxon>
        <taxon>metagenomes</taxon>
        <taxon>ecological metagenomes</taxon>
    </lineage>
</organism>
<name>A0A3B0SZ90_9ZZZZ</name>
<evidence type="ECO:0000313" key="1">
    <source>
        <dbReference type="EMBL" id="VAW01874.1"/>
    </source>
</evidence>
<gene>
    <name evidence="1" type="ORF">MNBD_ALPHA07-1736</name>
</gene>
<protein>
    <submittedName>
        <fullName evidence="1">Uncharacterized protein</fullName>
    </submittedName>
</protein>
<dbReference type="AlphaFoldDB" id="A0A3B0SZ90"/>